<evidence type="ECO:0000313" key="2">
    <source>
        <dbReference type="EMBL" id="PJE75529.1"/>
    </source>
</evidence>
<evidence type="ECO:0000313" key="3">
    <source>
        <dbReference type="Proteomes" id="UP000231152"/>
    </source>
</evidence>
<dbReference type="SUPFAM" id="SSF109604">
    <property type="entry name" value="HD-domain/PDEase-like"/>
    <property type="match status" value="1"/>
</dbReference>
<dbReference type="AlphaFoldDB" id="A0A2M8LDK6"/>
<evidence type="ECO:0000259" key="1">
    <source>
        <dbReference type="Pfam" id="PF13023"/>
    </source>
</evidence>
<accession>A0A2M8LDK6</accession>
<protein>
    <recommendedName>
        <fullName evidence="1">HD domain-containing protein</fullName>
    </recommendedName>
</protein>
<organism evidence="2 3">
    <name type="scientific">Candidatus Uhrbacteria bacterium CG10_big_fil_rev_8_21_14_0_10_48_11</name>
    <dbReference type="NCBI Taxonomy" id="1975037"/>
    <lineage>
        <taxon>Bacteria</taxon>
        <taxon>Candidatus Uhriibacteriota</taxon>
    </lineage>
</organism>
<gene>
    <name evidence="2" type="ORF">COV04_04470</name>
</gene>
<proteinExistence type="predicted"/>
<feature type="domain" description="HD" evidence="1">
    <location>
        <begin position="22"/>
        <end position="122"/>
    </location>
</feature>
<dbReference type="InterPro" id="IPR006674">
    <property type="entry name" value="HD_domain"/>
</dbReference>
<comment type="caution">
    <text evidence="2">The sequence shown here is derived from an EMBL/GenBank/DDBJ whole genome shotgun (WGS) entry which is preliminary data.</text>
</comment>
<dbReference type="Proteomes" id="UP000231152">
    <property type="component" value="Unassembled WGS sequence"/>
</dbReference>
<name>A0A2M8LDK6_9BACT</name>
<dbReference type="Pfam" id="PF13023">
    <property type="entry name" value="HD_3"/>
    <property type="match status" value="1"/>
</dbReference>
<dbReference type="EMBL" id="PFET01000014">
    <property type="protein sequence ID" value="PJE75529.1"/>
    <property type="molecule type" value="Genomic_DNA"/>
</dbReference>
<reference evidence="2 3" key="1">
    <citation type="submission" date="2017-09" db="EMBL/GenBank/DDBJ databases">
        <title>Depth-based differentiation of microbial function through sediment-hosted aquifers and enrichment of novel symbionts in the deep terrestrial subsurface.</title>
        <authorList>
            <person name="Probst A.J."/>
            <person name="Ladd B."/>
            <person name="Jarett J.K."/>
            <person name="Geller-Mcgrath D.E."/>
            <person name="Sieber C.M."/>
            <person name="Emerson J.B."/>
            <person name="Anantharaman K."/>
            <person name="Thomas B.C."/>
            <person name="Malmstrom R."/>
            <person name="Stieglmeier M."/>
            <person name="Klingl A."/>
            <person name="Woyke T."/>
            <person name="Ryan C.M."/>
            <person name="Banfield J.F."/>
        </authorList>
    </citation>
    <scope>NUCLEOTIDE SEQUENCE [LARGE SCALE GENOMIC DNA]</scope>
    <source>
        <strain evidence="2">CG10_big_fil_rev_8_21_14_0_10_48_11</strain>
    </source>
</reference>
<dbReference type="Gene3D" id="1.10.3210.10">
    <property type="entry name" value="Hypothetical protein af1432"/>
    <property type="match status" value="1"/>
</dbReference>
<sequence>MEAIARDEVRDGARTYNASYLAGVTLGAAEGGADENVIIKMAMVHDIGETRVSDLNYIQKVYVKPDEESAARDLFAGTLFSDFEDVLNWYEARDSLEAKLVKDANNLDVDIELKELANRGSQLPKKWEQNRLMVRNTKLYPSAAKTFWNELQSSDPASWHLSANKWERMPDVGK</sequence>